<sequence length="239" mass="27326">MELSASEIEEALSAPSLDNVSILGQDVALARALEYLETCAALGGCVEGVYDTWGFPIYRTSYGGDTDSHWEKLLRMIPQELSEELDAQQRWEDESRPGNPEAASQILSLFRLKPFSSPGTLEGASLDRLRQMYKDNRDDLPAKYTADRYHLFLVADAEVLAAVARGDSWVKIVNPRYRPEDFVIKNRRMGRGLWFIGYMWMTTRSLLCLWHWLDNRELELLAPPLLNNQRLTEVWNGVL</sequence>
<organism evidence="1 2">
    <name type="scientific">Cephalotrichum gorgonifer</name>
    <dbReference type="NCBI Taxonomy" id="2041049"/>
    <lineage>
        <taxon>Eukaryota</taxon>
        <taxon>Fungi</taxon>
        <taxon>Dikarya</taxon>
        <taxon>Ascomycota</taxon>
        <taxon>Pezizomycotina</taxon>
        <taxon>Sordariomycetes</taxon>
        <taxon>Hypocreomycetidae</taxon>
        <taxon>Microascales</taxon>
        <taxon>Microascaceae</taxon>
        <taxon>Cephalotrichum</taxon>
    </lineage>
</organism>
<dbReference type="AlphaFoldDB" id="A0AAE8MYN7"/>
<comment type="caution">
    <text evidence="1">The sequence shown here is derived from an EMBL/GenBank/DDBJ whole genome shotgun (WGS) entry which is preliminary data.</text>
</comment>
<name>A0AAE8MYN7_9PEZI</name>
<protein>
    <submittedName>
        <fullName evidence="1">Uncharacterized protein</fullName>
    </submittedName>
</protein>
<gene>
    <name evidence="1" type="ORF">DNG_05643</name>
</gene>
<evidence type="ECO:0000313" key="1">
    <source>
        <dbReference type="EMBL" id="SPO02962.1"/>
    </source>
</evidence>
<dbReference type="Proteomes" id="UP001187682">
    <property type="component" value="Unassembled WGS sequence"/>
</dbReference>
<reference evidence="1" key="1">
    <citation type="submission" date="2018-03" db="EMBL/GenBank/DDBJ databases">
        <authorList>
            <person name="Guldener U."/>
        </authorList>
    </citation>
    <scope>NUCLEOTIDE SEQUENCE</scope>
</reference>
<accession>A0AAE8MYN7</accession>
<keyword evidence="2" id="KW-1185">Reference proteome</keyword>
<proteinExistence type="predicted"/>
<dbReference type="EMBL" id="ONZQ02000007">
    <property type="protein sequence ID" value="SPO02962.1"/>
    <property type="molecule type" value="Genomic_DNA"/>
</dbReference>
<evidence type="ECO:0000313" key="2">
    <source>
        <dbReference type="Proteomes" id="UP001187682"/>
    </source>
</evidence>